<dbReference type="Gene3D" id="1.10.1130.10">
    <property type="entry name" value="Flavocytochrome C3, Chain A"/>
    <property type="match status" value="2"/>
</dbReference>
<evidence type="ECO:0000313" key="5">
    <source>
        <dbReference type="Proteomes" id="UP001055658"/>
    </source>
</evidence>
<feature type="domain" description="Cytochrome c-552/4" evidence="3">
    <location>
        <begin position="33"/>
        <end position="54"/>
    </location>
</feature>
<evidence type="ECO:0000313" key="4">
    <source>
        <dbReference type="EMBL" id="USD23204.1"/>
    </source>
</evidence>
<dbReference type="InterPro" id="IPR051829">
    <property type="entry name" value="Multiheme_Cytochr_ET"/>
</dbReference>
<protein>
    <recommendedName>
        <fullName evidence="3">Cytochrome c-552/4 domain-containing protein</fullName>
    </recommendedName>
</protein>
<dbReference type="SUPFAM" id="SSF48695">
    <property type="entry name" value="Multiheme cytochromes"/>
    <property type="match status" value="1"/>
</dbReference>
<dbReference type="Gene3D" id="1.25.40.10">
    <property type="entry name" value="Tetratricopeptide repeat domain"/>
    <property type="match status" value="1"/>
</dbReference>
<proteinExistence type="predicted"/>
<reference evidence="4" key="1">
    <citation type="submission" date="2022-02" db="EMBL/GenBank/DDBJ databases">
        <title>Coral-associated bacteria.</title>
        <authorList>
            <person name="Tang K."/>
            <person name="Wang X."/>
        </authorList>
    </citation>
    <scope>NUCLEOTIDE SEQUENCE</scope>
    <source>
        <strain evidence="4">SCSIO 43006</strain>
    </source>
</reference>
<gene>
    <name evidence="4" type="ORF">MJO52_08725</name>
</gene>
<feature type="domain" description="Cytochrome c-552/4" evidence="3">
    <location>
        <begin position="166"/>
        <end position="205"/>
    </location>
</feature>
<evidence type="ECO:0000256" key="1">
    <source>
        <dbReference type="ARBA" id="ARBA00022729"/>
    </source>
</evidence>
<dbReference type="InterPro" id="IPR023155">
    <property type="entry name" value="Cyt_c-552/4"/>
</dbReference>
<dbReference type="PANTHER" id="PTHR35038">
    <property type="entry name" value="DISSIMILATORY SULFITE REDUCTASE SIRA"/>
    <property type="match status" value="1"/>
</dbReference>
<dbReference type="InterPro" id="IPR019734">
    <property type="entry name" value="TPR_rpt"/>
</dbReference>
<keyword evidence="1" id="KW-0732">Signal</keyword>
<dbReference type="Proteomes" id="UP001055658">
    <property type="component" value="Chromosome"/>
</dbReference>
<accession>A0ABY4VG88</accession>
<organism evidence="4 5">
    <name type="scientific">Microbulbifer variabilis</name>
    <dbReference type="NCBI Taxonomy" id="266805"/>
    <lineage>
        <taxon>Bacteria</taxon>
        <taxon>Pseudomonadati</taxon>
        <taxon>Pseudomonadota</taxon>
        <taxon>Gammaproteobacteria</taxon>
        <taxon>Cellvibrionales</taxon>
        <taxon>Microbulbiferaceae</taxon>
        <taxon>Microbulbifer</taxon>
    </lineage>
</organism>
<dbReference type="RefSeq" id="WP_252085550.1">
    <property type="nucleotide sequence ID" value="NZ_CP092418.1"/>
</dbReference>
<dbReference type="SMART" id="SM00028">
    <property type="entry name" value="TPR"/>
    <property type="match status" value="4"/>
</dbReference>
<name>A0ABY4VG88_9GAMM</name>
<dbReference type="SUPFAM" id="SSF48452">
    <property type="entry name" value="TPR-like"/>
    <property type="match status" value="1"/>
</dbReference>
<dbReference type="Pfam" id="PF13435">
    <property type="entry name" value="Cytochrome_C554"/>
    <property type="match status" value="2"/>
</dbReference>
<dbReference type="Pfam" id="PF13181">
    <property type="entry name" value="TPR_8"/>
    <property type="match status" value="1"/>
</dbReference>
<evidence type="ECO:0000256" key="2">
    <source>
        <dbReference type="SAM" id="MobiDB-lite"/>
    </source>
</evidence>
<dbReference type="InterPro" id="IPR036280">
    <property type="entry name" value="Multihaem_cyt_sf"/>
</dbReference>
<feature type="region of interest" description="Disordered" evidence="2">
    <location>
        <begin position="1"/>
        <end position="26"/>
    </location>
</feature>
<dbReference type="InterPro" id="IPR011990">
    <property type="entry name" value="TPR-like_helical_dom_sf"/>
</dbReference>
<keyword evidence="5" id="KW-1185">Reference proteome</keyword>
<dbReference type="EMBL" id="CP092418">
    <property type="protein sequence ID" value="USD23204.1"/>
    <property type="molecule type" value="Genomic_DNA"/>
</dbReference>
<dbReference type="PANTHER" id="PTHR35038:SF8">
    <property type="entry name" value="C-TYPE POLYHEME CYTOCHROME OMCC"/>
    <property type="match status" value="1"/>
</dbReference>
<sequence length="736" mass="82864">MGKTDENESILTTTHQINHSEKEHATYTGSASCQNCHQKESTAWKDSHHAQAMMPASEDTVLGNFDGTTFDHGGVTTTFYKRKGNFFIETEGTEGILEKFPISYTFGVTPLQQYLIQFPGGRLQVLSIAWDNRPAVDGGQRWFHLYPNEKIEHTDYLHWSGINQNWNFMCADCHSTNLQKNYDLQTDTFQTSWSEINIACESCHGPASKHLEWAQNQQQSLQNFGFTHELQRINTNQWKMNLETGIASSKSTKVAKEIQTCAQCHSRRATFSPGATAGSKFLDHYNLALLQPPLYHADGQINEEVYVYGSFLQSKMYSAGVTCSNCHEPHSLQLRSSGDGVCAQCHLSEKFAQTDHHLHPINSPGSRCINCHMPAKNFMQVDSRRDHSFRIPRPDLSDQLKTPNACINCHKNQSNQWAAEVLRKRFGPAETNHFGEALHAGLTREWDAEKKLSKLILDREQPAIARATAITFLAEYLSRDSVQLLQSIAQSNEPLLSLALAQSLDRIPEQLRPALGIPLLYERERVTRSLAANALATLPLGNYPAQVRQQFSLALQEYITSELFNSDRPESLSNLAGLHQQRDNSQQAEVFYHRAISKAPYYTAAYINLADLYRIKGKEKSAEEVLRNALDKAERKAVIQHSLGLSLIRQKRYSEAIDYLKLAAESTQTDSRYIYVYAIALHSAGDSTQALATLEKGVEQFPSSIDILRALISINRESGNLEKAKKYENFLAGSNQ</sequence>
<evidence type="ECO:0000259" key="3">
    <source>
        <dbReference type="Pfam" id="PF13435"/>
    </source>
</evidence>